<organism evidence="4 5">
    <name type="scientific">Streptomyces alboniger</name>
    <dbReference type="NCBI Taxonomy" id="132473"/>
    <lineage>
        <taxon>Bacteria</taxon>
        <taxon>Bacillati</taxon>
        <taxon>Actinomycetota</taxon>
        <taxon>Actinomycetes</taxon>
        <taxon>Kitasatosporales</taxon>
        <taxon>Streptomycetaceae</taxon>
        <taxon>Streptomyces</taxon>
        <taxon>Streptomyces aurantiacus group</taxon>
    </lineage>
</organism>
<feature type="domain" description="Cell wall-active antibiotics response LiaF-like C-terminal" evidence="3">
    <location>
        <begin position="192"/>
        <end position="256"/>
    </location>
</feature>
<sequence length="303" mass="32864">MCGHSSLGRQRRGLHWRRANQRRTREAGRVCEVRLSRARPGSRGSPAGLSAGWLRVVRGCPQGWSRSIASGYAAGVDLEKRLPQPDPAAADEPGSLRASDADRDRTADILRDALAEGRLTAEEHADRVEGVYRAKTMAELRPLVSDLPAGHEQPRAGFRPGPAPFRPSPGAVPPVADENMVAVLSGCVRKGRWRVGRRTHAYAIFGSVEIDLSEAIFEQRQVVIKAIAIFGSVEVRVPENVSLRGSGAGVLGTFEVDTLDSADQDAPVVFVDGLAVLGSIEARPQRGKIVRDLHQRLRKHLGH</sequence>
<gene>
    <name evidence="4" type="ORF">CP975_22595</name>
</gene>
<evidence type="ECO:0000259" key="3">
    <source>
        <dbReference type="Pfam" id="PF09922"/>
    </source>
</evidence>
<feature type="compositionally biased region" description="Basic residues" evidence="1">
    <location>
        <begin position="9"/>
        <end position="21"/>
    </location>
</feature>
<dbReference type="OrthoDB" id="4772576at2"/>
<dbReference type="EMBL" id="CP023695">
    <property type="protein sequence ID" value="QEV19933.1"/>
    <property type="molecule type" value="Genomic_DNA"/>
</dbReference>
<feature type="region of interest" description="Disordered" evidence="1">
    <location>
        <begin position="1"/>
        <end position="21"/>
    </location>
</feature>
<evidence type="ECO:0000313" key="4">
    <source>
        <dbReference type="EMBL" id="QEV19933.1"/>
    </source>
</evidence>
<reference evidence="4 5" key="1">
    <citation type="submission" date="2017-09" db="EMBL/GenBank/DDBJ databases">
        <authorList>
            <person name="Lee N."/>
            <person name="Cho B.-K."/>
        </authorList>
    </citation>
    <scope>NUCLEOTIDE SEQUENCE [LARGE SCALE GENOMIC DNA]</scope>
    <source>
        <strain evidence="4 5">ATCC 12461</strain>
    </source>
</reference>
<dbReference type="KEGG" id="salw:CP975_22595"/>
<feature type="domain" description="DUF1707" evidence="2">
    <location>
        <begin position="96"/>
        <end position="148"/>
    </location>
</feature>
<dbReference type="PANTHER" id="PTHR40763:SF4">
    <property type="entry name" value="DUF1707 DOMAIN-CONTAINING PROTEIN"/>
    <property type="match status" value="1"/>
</dbReference>
<dbReference type="PANTHER" id="PTHR40763">
    <property type="entry name" value="MEMBRANE PROTEIN-RELATED"/>
    <property type="match status" value="1"/>
</dbReference>
<evidence type="ECO:0000259" key="2">
    <source>
        <dbReference type="Pfam" id="PF08044"/>
    </source>
</evidence>
<keyword evidence="5" id="KW-1185">Reference proteome</keyword>
<proteinExistence type="predicted"/>
<dbReference type="InterPro" id="IPR012551">
    <property type="entry name" value="DUF1707_SHOCT-like"/>
</dbReference>
<feature type="region of interest" description="Disordered" evidence="1">
    <location>
        <begin position="82"/>
        <end position="104"/>
    </location>
</feature>
<evidence type="ECO:0000256" key="1">
    <source>
        <dbReference type="SAM" id="MobiDB-lite"/>
    </source>
</evidence>
<accession>A0A5J6HN69</accession>
<dbReference type="InterPro" id="IPR024425">
    <property type="entry name" value="LiaF-like_C"/>
</dbReference>
<dbReference type="AlphaFoldDB" id="A0A5J6HN69"/>
<dbReference type="Proteomes" id="UP000326553">
    <property type="component" value="Chromosome"/>
</dbReference>
<protein>
    <submittedName>
        <fullName evidence="4">DUF1707 and DUF2154 domain-containing protein</fullName>
    </submittedName>
</protein>
<name>A0A5J6HN69_STRAD</name>
<evidence type="ECO:0000313" key="5">
    <source>
        <dbReference type="Proteomes" id="UP000326553"/>
    </source>
</evidence>
<dbReference type="Pfam" id="PF09922">
    <property type="entry name" value="LiaF-like_C"/>
    <property type="match status" value="1"/>
</dbReference>
<dbReference type="Pfam" id="PF08044">
    <property type="entry name" value="DUF1707"/>
    <property type="match status" value="1"/>
</dbReference>